<protein>
    <submittedName>
        <fullName evidence="1">Uncharacterized protein</fullName>
    </submittedName>
</protein>
<name>A0A3T1D3L0_9BACL</name>
<dbReference type="AlphaFoldDB" id="A0A3T1D3L0"/>
<dbReference type="KEGG" id="cohn:KCTCHS21_20990"/>
<reference evidence="1 2" key="1">
    <citation type="submission" date="2019-01" db="EMBL/GenBank/DDBJ databases">
        <title>Complete genome sequence of Cohnella hallensis HS21 isolated from Korean fir (Abies koreana) rhizospheric soil.</title>
        <authorList>
            <person name="Jiang L."/>
            <person name="Kang S.W."/>
            <person name="Kim S."/>
            <person name="Jung J."/>
            <person name="Kim C.Y."/>
            <person name="Kim D.H."/>
            <person name="Kim S.W."/>
            <person name="Lee J."/>
        </authorList>
    </citation>
    <scope>NUCLEOTIDE SEQUENCE [LARGE SCALE GENOMIC DNA]</scope>
    <source>
        <strain evidence="1 2">HS21</strain>
    </source>
</reference>
<sequence>MGKREVIVAFCDDGGRLAGERGIIVAICDDGERVVGKCEVKVCSRKFLWRDSADMISFMHPVHKNRLMNFVIQRCCLEVHATSTNEGV</sequence>
<evidence type="ECO:0000313" key="1">
    <source>
        <dbReference type="EMBL" id="BBI32700.1"/>
    </source>
</evidence>
<keyword evidence="2" id="KW-1185">Reference proteome</keyword>
<dbReference type="Proteomes" id="UP000289856">
    <property type="component" value="Chromosome"/>
</dbReference>
<evidence type="ECO:0000313" key="2">
    <source>
        <dbReference type="Proteomes" id="UP000289856"/>
    </source>
</evidence>
<dbReference type="EMBL" id="AP019400">
    <property type="protein sequence ID" value="BBI32700.1"/>
    <property type="molecule type" value="Genomic_DNA"/>
</dbReference>
<accession>A0A3T1D3L0</accession>
<proteinExistence type="predicted"/>
<organism evidence="1 2">
    <name type="scientific">Cohnella abietis</name>
    <dbReference type="NCBI Taxonomy" id="2507935"/>
    <lineage>
        <taxon>Bacteria</taxon>
        <taxon>Bacillati</taxon>
        <taxon>Bacillota</taxon>
        <taxon>Bacilli</taxon>
        <taxon>Bacillales</taxon>
        <taxon>Paenibacillaceae</taxon>
        <taxon>Cohnella</taxon>
    </lineage>
</organism>
<gene>
    <name evidence="1" type="ORF">KCTCHS21_20990</name>
</gene>